<dbReference type="InterPro" id="IPR043519">
    <property type="entry name" value="NT_sf"/>
</dbReference>
<protein>
    <submittedName>
        <fullName evidence="3">HD domain-containing protein</fullName>
    </submittedName>
</protein>
<accession>A0ABT3N9I8</accession>
<dbReference type="Proteomes" id="UP001209681">
    <property type="component" value="Unassembled WGS sequence"/>
</dbReference>
<reference evidence="3 4" key="1">
    <citation type="submission" date="2022-11" db="EMBL/GenBank/DDBJ databases">
        <title>Desulfobotulus tamanensis H1 sp. nov. - anaerobic, alkaliphilic, sulphate reducing bacterium isolated from terrestrial mud volcano.</title>
        <authorList>
            <person name="Frolova A."/>
            <person name="Merkel A.Y."/>
            <person name="Slobodkin A.I."/>
        </authorList>
    </citation>
    <scope>NUCLEOTIDE SEQUENCE [LARGE SCALE GENOMIC DNA]</scope>
    <source>
        <strain evidence="3 4">H1</strain>
    </source>
</reference>
<dbReference type="InterPro" id="IPR032828">
    <property type="entry name" value="PolyA_RNA-bd"/>
</dbReference>
<organism evidence="3 4">
    <name type="scientific">Desulfobotulus pelophilus</name>
    <dbReference type="NCBI Taxonomy" id="2823377"/>
    <lineage>
        <taxon>Bacteria</taxon>
        <taxon>Pseudomonadati</taxon>
        <taxon>Thermodesulfobacteriota</taxon>
        <taxon>Desulfobacteria</taxon>
        <taxon>Desulfobacterales</taxon>
        <taxon>Desulfobacteraceae</taxon>
        <taxon>Desulfobotulus</taxon>
    </lineage>
</organism>
<comment type="caution">
    <text evidence="3">The sequence shown here is derived from an EMBL/GenBank/DDBJ whole genome shotgun (WGS) entry which is preliminary data.</text>
</comment>
<dbReference type="SUPFAM" id="SSF81891">
    <property type="entry name" value="Poly A polymerase C-terminal region-like"/>
    <property type="match status" value="1"/>
</dbReference>
<dbReference type="EMBL" id="JAPFPW010000009">
    <property type="protein sequence ID" value="MCW7754120.1"/>
    <property type="molecule type" value="Genomic_DNA"/>
</dbReference>
<keyword evidence="1" id="KW-0547">Nucleotide-binding</keyword>
<dbReference type="PANTHER" id="PTHR47545">
    <property type="entry name" value="MULTIFUNCTIONAL CCA PROTEIN"/>
    <property type="match status" value="1"/>
</dbReference>
<dbReference type="PANTHER" id="PTHR47545:SF1">
    <property type="entry name" value="MULTIFUNCTIONAL CCA PROTEIN"/>
    <property type="match status" value="1"/>
</dbReference>
<dbReference type="InterPro" id="IPR050124">
    <property type="entry name" value="tRNA_CCA-adding_enzyme"/>
</dbReference>
<proteinExistence type="predicted"/>
<feature type="domain" description="tRNA nucleotidyltransferase/poly(A) polymerase RNA and SrmB- binding" evidence="2">
    <location>
        <begin position="131"/>
        <end position="191"/>
    </location>
</feature>
<evidence type="ECO:0000313" key="4">
    <source>
        <dbReference type="Proteomes" id="UP001209681"/>
    </source>
</evidence>
<gene>
    <name evidence="3" type="ORF">OOT00_08980</name>
</gene>
<evidence type="ECO:0000259" key="2">
    <source>
        <dbReference type="Pfam" id="PF12627"/>
    </source>
</evidence>
<sequence>MKIYSVGGALRDRILGRRVTDRDYVVLGTDEQCFMAAFPRARKQGREYPVYRVGASEYVLSPFESIEHDLMARDLTINALAEDEEGRLFSHPMALQDLASRTLRPVSGENFLKDPVRVLRAARFASMMPEFILSGDLKEAMASAAARLDGCTAERVGNELVRALHSTLPSRFFRTLADTGCLVPWFEEMEKARKVPAGPPPWHDGSLFDHILDVMDALHGKVLWAWMGLCHDLGKLASPPEKWPSHHGHDEGGVVLAKGLGQRLRLPKRWVEAGMTGARFHMKAGLYDKLRPGTRVDILSALHRLDLVEALFALVRADHGDDFYEMAARDLRLMLAVHLPAGHGLKGPEAGRQLRNLRCQALAAAN</sequence>
<dbReference type="Pfam" id="PF12627">
    <property type="entry name" value="PolyA_pol_RNAbd"/>
    <property type="match status" value="1"/>
</dbReference>
<evidence type="ECO:0000313" key="3">
    <source>
        <dbReference type="EMBL" id="MCW7754120.1"/>
    </source>
</evidence>
<dbReference type="Gene3D" id="1.10.3090.10">
    <property type="entry name" value="cca-adding enzyme, domain 2"/>
    <property type="match status" value="1"/>
</dbReference>
<keyword evidence="4" id="KW-1185">Reference proteome</keyword>
<name>A0ABT3N9I8_9BACT</name>
<evidence type="ECO:0000256" key="1">
    <source>
        <dbReference type="ARBA" id="ARBA00022741"/>
    </source>
</evidence>
<dbReference type="RefSeq" id="WP_265425040.1">
    <property type="nucleotide sequence ID" value="NZ_JAPFPW010000009.1"/>
</dbReference>
<dbReference type="SUPFAM" id="SSF81301">
    <property type="entry name" value="Nucleotidyltransferase"/>
    <property type="match status" value="1"/>
</dbReference>
<dbReference type="Gene3D" id="3.30.460.10">
    <property type="entry name" value="Beta Polymerase, domain 2"/>
    <property type="match status" value="2"/>
</dbReference>